<name>A0A1J4K3U6_9EUKA</name>
<evidence type="ECO:0000313" key="3">
    <source>
        <dbReference type="EMBL" id="OHT06055.1"/>
    </source>
</evidence>
<reference evidence="3 4" key="2">
    <citation type="submission" date="2016-10" db="EMBL/GenBank/DDBJ databases">
        <authorList>
            <person name="Benchimol M."/>
            <person name="Almeida L.G."/>
            <person name="Vasconcelos A.T."/>
            <person name="Perreira-Neves A."/>
            <person name="Rosa I.A."/>
            <person name="Tasca T."/>
            <person name="Bogo M.R."/>
            <person name="de Souza W."/>
        </authorList>
    </citation>
    <scope>NUCLEOTIDE SEQUENCE [LARGE SCALE GENOMIC DNA]</scope>
    <source>
        <strain evidence="3 4">K</strain>
    </source>
</reference>
<keyword evidence="4" id="KW-1185">Reference proteome</keyword>
<evidence type="ECO:0000256" key="1">
    <source>
        <dbReference type="SAM" id="Coils"/>
    </source>
</evidence>
<reference evidence="2" key="1">
    <citation type="submission" date="2016-07" db="EMBL/GenBank/DDBJ databases">
        <authorList>
            <person name="Rosa I.A."/>
            <person name="Brigido M.C."/>
            <person name="Santos E.O."/>
            <person name="Almeida L.G.P."/>
            <person name="Zingalli R.B."/>
            <person name="Vasconcelos A.T.R."/>
            <person name="Souza W."/>
            <person name="Benchimol M."/>
        </authorList>
    </citation>
    <scope>NUCLEOTIDE SEQUENCE</scope>
    <source>
        <strain evidence="2">5705</strain>
    </source>
</reference>
<protein>
    <submittedName>
        <fullName evidence="3">Uncharacterized protein</fullName>
    </submittedName>
</protein>
<accession>A0A1J4K3U6</accession>
<feature type="coiled-coil region" evidence="1">
    <location>
        <begin position="291"/>
        <end position="349"/>
    </location>
</feature>
<sequence>MERRLEQLQSQFQQHVNLNDDEIARLADYLNQVKAEIVEVKDSINRFNIQSTQATHDVIGQQRCEKAQRGTRIAKLNSEHQSYIQALQQHHSNIIQQIHDDFEHSLSEVEQYAENQIIDKINAIENNIKKTKYQIEKIKVSFEESKTEPAEDVDNITRIQNCELVSIKNLENALKEKNKDRLANLVKAKKHLASCVQTLEELEQDHTIKMEKLKTQLEIVDSKYDQKLQSDMEQQKRKLDQLRKKVKAAEKGAEDLQKKINEDTAKQQEKLTEMTMNSDQYRFDINSISMKSITRKENKDLQNAILNLEEMRAQLAQKENVLYQERNTNGALKKEINRLRDEALIAQRRSALNLE</sequence>
<feature type="coiled-coil region" evidence="1">
    <location>
        <begin position="185"/>
        <end position="266"/>
    </location>
</feature>
<keyword evidence="1" id="KW-0175">Coiled coil</keyword>
<evidence type="ECO:0000313" key="2">
    <source>
        <dbReference type="EMBL" id="ARM19778.1"/>
    </source>
</evidence>
<dbReference type="VEuPathDB" id="TrichDB:TRFO_05705"/>
<dbReference type="EMBL" id="MLAK01000738">
    <property type="protein sequence ID" value="OHT06055.1"/>
    <property type="molecule type" value="Genomic_DNA"/>
</dbReference>
<dbReference type="AlphaFoldDB" id="A0A1J4K3U6"/>
<dbReference type="GeneID" id="94827368"/>
<reference evidence="2" key="3">
    <citation type="journal article" date="2017" name="Biol. Cell">
        <title>The costa of trichomonads: A complex macromolecular cytoskeleton structure made of uncommon proteins.</title>
        <authorList>
            <person name="de Andrade Rosa I."/>
            <person name="Brigido M.C."/>
            <person name="de Oliveira Santos E."/>
            <person name="Gonzaga L."/>
            <person name="Zingali R.B."/>
            <person name="de Vasconcelos A.T."/>
            <person name="de Souza W."/>
            <person name="Benchimol M."/>
        </authorList>
    </citation>
    <scope>NUCLEOTIDE SEQUENCE</scope>
    <source>
        <strain evidence="2">5705</strain>
    </source>
</reference>
<gene>
    <name evidence="3" type="ORF">TRFO_05705</name>
</gene>
<dbReference type="Proteomes" id="UP000179807">
    <property type="component" value="Unassembled WGS sequence"/>
</dbReference>
<dbReference type="EMBL" id="KX579544">
    <property type="protein sequence ID" value="ARM19778.1"/>
    <property type="molecule type" value="Genomic_DNA"/>
</dbReference>
<organism evidence="3 4">
    <name type="scientific">Tritrichomonas foetus</name>
    <dbReference type="NCBI Taxonomy" id="1144522"/>
    <lineage>
        <taxon>Eukaryota</taxon>
        <taxon>Metamonada</taxon>
        <taxon>Parabasalia</taxon>
        <taxon>Tritrichomonadida</taxon>
        <taxon>Tritrichomonadidae</taxon>
        <taxon>Tritrichomonas</taxon>
    </lineage>
</organism>
<proteinExistence type="predicted"/>
<evidence type="ECO:0000313" key="4">
    <source>
        <dbReference type="Proteomes" id="UP000179807"/>
    </source>
</evidence>
<dbReference type="RefSeq" id="XP_068359191.1">
    <property type="nucleotide sequence ID" value="XM_068492664.1"/>
</dbReference>